<feature type="non-terminal residue" evidence="1">
    <location>
        <position position="1"/>
    </location>
</feature>
<gene>
    <name evidence="1" type="ORF">GIL414_LOCUS86348</name>
</gene>
<accession>A0A8S3K460</accession>
<sequence>LSSGAVVVDGSIVPLIGGAAVVEDSIVLFTGGVAVAVAVVQAHTDFT</sequence>
<comment type="caution">
    <text evidence="1">The sequence shown here is derived from an EMBL/GenBank/DDBJ whole genome shotgun (WGS) entry which is preliminary data.</text>
</comment>
<evidence type="ECO:0000313" key="2">
    <source>
        <dbReference type="Proteomes" id="UP000681720"/>
    </source>
</evidence>
<reference evidence="1" key="1">
    <citation type="submission" date="2021-02" db="EMBL/GenBank/DDBJ databases">
        <authorList>
            <person name="Nowell W R."/>
        </authorList>
    </citation>
    <scope>NUCLEOTIDE SEQUENCE</scope>
</reference>
<dbReference type="Proteomes" id="UP000681720">
    <property type="component" value="Unassembled WGS sequence"/>
</dbReference>
<dbReference type="EMBL" id="CAJOBJ010374429">
    <property type="protein sequence ID" value="CAF5224915.1"/>
    <property type="molecule type" value="Genomic_DNA"/>
</dbReference>
<name>A0A8S3K460_9BILA</name>
<protein>
    <submittedName>
        <fullName evidence="1">Uncharacterized protein</fullName>
    </submittedName>
</protein>
<organism evidence="1 2">
    <name type="scientific">Rotaria magnacalcarata</name>
    <dbReference type="NCBI Taxonomy" id="392030"/>
    <lineage>
        <taxon>Eukaryota</taxon>
        <taxon>Metazoa</taxon>
        <taxon>Spiralia</taxon>
        <taxon>Gnathifera</taxon>
        <taxon>Rotifera</taxon>
        <taxon>Eurotatoria</taxon>
        <taxon>Bdelloidea</taxon>
        <taxon>Philodinida</taxon>
        <taxon>Philodinidae</taxon>
        <taxon>Rotaria</taxon>
    </lineage>
</organism>
<dbReference type="AlphaFoldDB" id="A0A8S3K460"/>
<proteinExistence type="predicted"/>
<evidence type="ECO:0000313" key="1">
    <source>
        <dbReference type="EMBL" id="CAF5224915.1"/>
    </source>
</evidence>